<evidence type="ECO:0000256" key="5">
    <source>
        <dbReference type="SAM" id="Phobius"/>
    </source>
</evidence>
<dbReference type="CDD" id="cd16433">
    <property type="entry name" value="CheB"/>
    <property type="match status" value="1"/>
</dbReference>
<evidence type="ECO:0000256" key="2">
    <source>
        <dbReference type="ARBA" id="ARBA00039140"/>
    </source>
</evidence>
<dbReference type="EMBL" id="CP053587">
    <property type="protein sequence ID" value="WNZ27191.1"/>
    <property type="molecule type" value="Genomic_DNA"/>
</dbReference>
<organism evidence="7">
    <name type="scientific">Leptolyngbya sp. NK1-12</name>
    <dbReference type="NCBI Taxonomy" id="2547451"/>
    <lineage>
        <taxon>Bacteria</taxon>
        <taxon>Bacillati</taxon>
        <taxon>Cyanobacteriota</taxon>
        <taxon>Cyanophyceae</taxon>
        <taxon>Leptolyngbyales</taxon>
        <taxon>Leptolyngbyaceae</taxon>
        <taxon>Leptolyngbya group</taxon>
        <taxon>Leptolyngbya</taxon>
    </lineage>
</organism>
<sequence length="212" mass="22871">MPVQVISSSQQWVYNYFPNIAYRVVGIAASLGGLQAMATILSELPASFPAAIVIVQHLSPRYPSHLARILKRHTALRVKQAEAGELLRPGTIYTAVPNQHLLMTLEGTLHFSSEERINFCRPAADLMLKSIASVYQRRAIAVILTGRGCDGALGAAAIKQHGGIVIAQNKATSRCFSMPNAAINTGCVDWVLPVEAIAPRLINLLMSDSLVS</sequence>
<dbReference type="AlphaFoldDB" id="A0AA96WQK3"/>
<proteinExistence type="predicted"/>
<reference evidence="7" key="1">
    <citation type="submission" date="2020-05" db="EMBL/GenBank/DDBJ databases">
        <authorList>
            <person name="Zhu T."/>
            <person name="Keshari N."/>
            <person name="Lu X."/>
        </authorList>
    </citation>
    <scope>NUCLEOTIDE SEQUENCE</scope>
    <source>
        <strain evidence="7">NK1-12</strain>
    </source>
</reference>
<feature type="active site" evidence="4">
    <location>
        <position position="30"/>
    </location>
</feature>
<dbReference type="GO" id="GO:0005737">
    <property type="term" value="C:cytoplasm"/>
    <property type="evidence" value="ECO:0007669"/>
    <property type="project" value="InterPro"/>
</dbReference>
<protein>
    <recommendedName>
        <fullName evidence="2">protein-glutamate methylesterase</fullName>
        <ecNumber evidence="2">3.1.1.61</ecNumber>
    </recommendedName>
</protein>
<feature type="active site" evidence="4">
    <location>
        <position position="150"/>
    </location>
</feature>
<dbReference type="SUPFAM" id="SSF52738">
    <property type="entry name" value="Methylesterase CheB, C-terminal domain"/>
    <property type="match status" value="1"/>
</dbReference>
<keyword evidence="4" id="KW-0145">Chemotaxis</keyword>
<keyword evidence="5" id="KW-0812">Transmembrane</keyword>
<dbReference type="EC" id="3.1.1.61" evidence="2"/>
<dbReference type="GO" id="GO:0006935">
    <property type="term" value="P:chemotaxis"/>
    <property type="evidence" value="ECO:0007669"/>
    <property type="project" value="UniProtKB-UniRule"/>
</dbReference>
<feature type="transmembrane region" description="Helical" evidence="5">
    <location>
        <begin position="20"/>
        <end position="41"/>
    </location>
</feature>
<dbReference type="InterPro" id="IPR000673">
    <property type="entry name" value="Sig_transdc_resp-reg_Me-estase"/>
</dbReference>
<evidence type="ECO:0000256" key="1">
    <source>
        <dbReference type="ARBA" id="ARBA00022801"/>
    </source>
</evidence>
<evidence type="ECO:0000256" key="4">
    <source>
        <dbReference type="PROSITE-ProRule" id="PRU00050"/>
    </source>
</evidence>
<name>A0AA96WQK3_9CYAN</name>
<dbReference type="Gene3D" id="3.40.50.180">
    <property type="entry name" value="Methylesterase CheB, C-terminal domain"/>
    <property type="match status" value="1"/>
</dbReference>
<evidence type="ECO:0000256" key="3">
    <source>
        <dbReference type="ARBA" id="ARBA00048267"/>
    </source>
</evidence>
<evidence type="ECO:0000259" key="6">
    <source>
        <dbReference type="PROSITE" id="PS50122"/>
    </source>
</evidence>
<keyword evidence="5" id="KW-0472">Membrane</keyword>
<accession>A0AA96WQK3</accession>
<comment type="catalytic activity">
    <reaction evidence="3">
        <text>[protein]-L-glutamate 5-O-methyl ester + H2O = L-glutamyl-[protein] + methanol + H(+)</text>
        <dbReference type="Rhea" id="RHEA:23236"/>
        <dbReference type="Rhea" id="RHEA-COMP:10208"/>
        <dbReference type="Rhea" id="RHEA-COMP:10311"/>
        <dbReference type="ChEBI" id="CHEBI:15377"/>
        <dbReference type="ChEBI" id="CHEBI:15378"/>
        <dbReference type="ChEBI" id="CHEBI:17790"/>
        <dbReference type="ChEBI" id="CHEBI:29973"/>
        <dbReference type="ChEBI" id="CHEBI:82795"/>
        <dbReference type="EC" id="3.1.1.61"/>
    </reaction>
</comment>
<keyword evidence="1 4" id="KW-0378">Hydrolase</keyword>
<dbReference type="Pfam" id="PF01339">
    <property type="entry name" value="CheB_methylest"/>
    <property type="match status" value="1"/>
</dbReference>
<dbReference type="GO" id="GO:0000156">
    <property type="term" value="F:phosphorelay response regulator activity"/>
    <property type="evidence" value="ECO:0007669"/>
    <property type="project" value="InterPro"/>
</dbReference>
<dbReference type="InterPro" id="IPR035909">
    <property type="entry name" value="CheB_C"/>
</dbReference>
<evidence type="ECO:0000313" key="7">
    <source>
        <dbReference type="EMBL" id="WNZ27191.1"/>
    </source>
</evidence>
<dbReference type="PROSITE" id="PS50122">
    <property type="entry name" value="CHEB"/>
    <property type="match status" value="1"/>
</dbReference>
<keyword evidence="5" id="KW-1133">Transmembrane helix</keyword>
<dbReference type="GO" id="GO:0008984">
    <property type="term" value="F:protein-glutamate methylesterase activity"/>
    <property type="evidence" value="ECO:0007669"/>
    <property type="project" value="UniProtKB-EC"/>
</dbReference>
<gene>
    <name evidence="7" type="ORF">HJG54_30250</name>
</gene>
<dbReference type="RefSeq" id="WP_316436824.1">
    <property type="nucleotide sequence ID" value="NZ_CP053587.1"/>
</dbReference>
<dbReference type="PANTHER" id="PTHR42872:SF3">
    <property type="entry name" value="PROTEIN-GLUTAMATE METHYLESTERASE_PROTEIN-GLUTAMINE GLUTAMINASE 1"/>
    <property type="match status" value="1"/>
</dbReference>
<feature type="domain" description="CheB-type methylesterase" evidence="6">
    <location>
        <begin position="18"/>
        <end position="208"/>
    </location>
</feature>
<dbReference type="PANTHER" id="PTHR42872">
    <property type="entry name" value="PROTEIN-GLUTAMATE METHYLESTERASE/PROTEIN-GLUTAMINE GLUTAMINASE"/>
    <property type="match status" value="1"/>
</dbReference>
<feature type="active site" evidence="4">
    <location>
        <position position="57"/>
    </location>
</feature>